<dbReference type="InterPro" id="IPR014756">
    <property type="entry name" value="Ig_E-set"/>
</dbReference>
<evidence type="ECO:0000256" key="9">
    <source>
        <dbReference type="ARBA" id="ARBA00023295"/>
    </source>
</evidence>
<reference evidence="19 20" key="1">
    <citation type="submission" date="2019-02" db="EMBL/GenBank/DDBJ databases">
        <title>Genomic Encyclopedia of Type Strains, Phase IV (KMG-IV): sequencing the most valuable type-strain genomes for metagenomic binning, comparative biology and taxonomic classification.</title>
        <authorList>
            <person name="Goeker M."/>
        </authorList>
    </citation>
    <scope>NUCLEOTIDE SEQUENCE [LARGE SCALE GENOMIC DNA]</scope>
    <source>
        <strain evidence="19 20">DSM 45622</strain>
    </source>
</reference>
<protein>
    <recommendedName>
        <fullName evidence="5 13">Malto-oligosyltrehalose trehalohydrolase</fullName>
        <shortName evidence="14">MTHase</shortName>
        <ecNumber evidence="4 13">3.2.1.141</ecNumber>
    </recommendedName>
    <alternativeName>
        <fullName evidence="11 14">4-alpha-D-((1-&gt;4)-alpha-D-glucano)trehalose trehalohydrolase</fullName>
    </alternativeName>
    <alternativeName>
        <fullName evidence="10 14">Maltooligosyl trehalose trehalohydrolase</fullName>
    </alternativeName>
</protein>
<evidence type="ECO:0000256" key="14">
    <source>
        <dbReference type="PIRNR" id="PIRNR006337"/>
    </source>
</evidence>
<dbReference type="CDD" id="cd02853">
    <property type="entry name" value="E_set_MTHase_like_N"/>
    <property type="match status" value="1"/>
</dbReference>
<evidence type="ECO:0000259" key="18">
    <source>
        <dbReference type="SMART" id="SM00642"/>
    </source>
</evidence>
<feature type="binding site" evidence="16">
    <location>
        <begin position="378"/>
        <end position="383"/>
    </location>
    <ligand>
        <name>substrate</name>
    </ligand>
</feature>
<dbReference type="UniPathway" id="UPA00299"/>
<evidence type="ECO:0000313" key="19">
    <source>
        <dbReference type="EMBL" id="RZS89480.1"/>
    </source>
</evidence>
<dbReference type="EC" id="3.2.1.141" evidence="4 13"/>
<evidence type="ECO:0000256" key="13">
    <source>
        <dbReference type="NCBIfam" id="TIGR02402"/>
    </source>
</evidence>
<feature type="binding site" evidence="16">
    <location>
        <begin position="306"/>
        <end position="310"/>
    </location>
    <ligand>
        <name>substrate</name>
    </ligand>
</feature>
<dbReference type="Gene3D" id="2.60.40.10">
    <property type="entry name" value="Immunoglobulins"/>
    <property type="match status" value="1"/>
</dbReference>
<dbReference type="InterPro" id="IPR044901">
    <property type="entry name" value="Trehalose_TreZ_E-set_sf"/>
</dbReference>
<dbReference type="Gene3D" id="1.10.10.760">
    <property type="entry name" value="E-set domains of sugar-utilizing enzymes"/>
    <property type="match status" value="1"/>
</dbReference>
<dbReference type="CDD" id="cd11325">
    <property type="entry name" value="AmyAc_GTHase"/>
    <property type="match status" value="1"/>
</dbReference>
<dbReference type="PANTHER" id="PTHR43651">
    <property type="entry name" value="1,4-ALPHA-GLUCAN-BRANCHING ENZYME"/>
    <property type="match status" value="1"/>
</dbReference>
<keyword evidence="9 14" id="KW-0326">Glycosidase</keyword>
<evidence type="ECO:0000256" key="4">
    <source>
        <dbReference type="ARBA" id="ARBA00012268"/>
    </source>
</evidence>
<evidence type="ECO:0000256" key="15">
    <source>
        <dbReference type="PIRSR" id="PIRSR006337-1"/>
    </source>
</evidence>
<dbReference type="NCBIfam" id="TIGR02402">
    <property type="entry name" value="trehalose_TreZ"/>
    <property type="match status" value="1"/>
</dbReference>
<dbReference type="InterPro" id="IPR013783">
    <property type="entry name" value="Ig-like_fold"/>
</dbReference>
<feature type="binding site" evidence="16">
    <location>
        <begin position="242"/>
        <end position="247"/>
    </location>
    <ligand>
        <name>substrate</name>
    </ligand>
</feature>
<organism evidence="19 20">
    <name type="scientific">Motilibacter rhizosphaerae</name>
    <dbReference type="NCBI Taxonomy" id="598652"/>
    <lineage>
        <taxon>Bacteria</taxon>
        <taxon>Bacillati</taxon>
        <taxon>Actinomycetota</taxon>
        <taxon>Actinomycetes</taxon>
        <taxon>Motilibacterales</taxon>
        <taxon>Motilibacteraceae</taxon>
        <taxon>Motilibacter</taxon>
    </lineage>
</organism>
<dbReference type="Pfam" id="PF02922">
    <property type="entry name" value="CBM_48"/>
    <property type="match status" value="1"/>
</dbReference>
<sequence length="580" mass="63376">MTTFRVWAPNASTLEVEAEGRRTPLEQEGGGWWAVDLPGAGHGTDYAYVVNGGDPTPDPRSRWQPQGVHGPSRVYEEDHAWGDAAWTGRQLAGSVVYELHIGTFTAEGTFDAAIGKLDALVELGVDLVEVMPVAAFPGTNGWGYDGVHLYAVHDEYGGPAGFKRFVDAAHQKGLGVVLDVVYNHLGPSGNYLGVYGPYFTGTHSTPWGDAVNLDDHGSDEVRRWVIDNAVQWLDEFHVDGLRLDAVHALVDERATHLLAELAAEVDRLSTALRRPLSLIAESDRNDASFVTPREAGGYGLTAQWDDDVHHALHALLSGESQGYYADFAEDPVEALSDVLTGAFFHAGTWSSFRGRRHGKPVDRELCPAYRFVAYTQTHDQVGNRATGDRLAATLSTGRLKIGAALVLTSPFTPMLFMGEEYAASTPWQYFTDHQEPELAEAVRQGRRKEFAGHGWAEEDVPDPQDPATRDRSVLDWAERERDERGLLQWYTDLIALRRSTPELTDPRLDHVGVIVELVEGGGLVVVERGDVRVVVNLAQEPRRHVLEGPAEVLLASGDGIALDGEHIALPAESVAVVALV</sequence>
<comment type="similarity">
    <text evidence="3 14">Belongs to the glycosyl hydrolase 13 family.</text>
</comment>
<dbReference type="SUPFAM" id="SSF81296">
    <property type="entry name" value="E set domains"/>
    <property type="match status" value="1"/>
</dbReference>
<evidence type="ECO:0000256" key="7">
    <source>
        <dbReference type="ARBA" id="ARBA00022801"/>
    </source>
</evidence>
<evidence type="ECO:0000256" key="11">
    <source>
        <dbReference type="ARBA" id="ARBA00033284"/>
    </source>
</evidence>
<comment type="subcellular location">
    <subcellularLocation>
        <location evidence="1 15">Cytoplasm</location>
    </subcellularLocation>
</comment>
<dbReference type="GO" id="GO:0033942">
    <property type="term" value="F:4-alpha-D-(1-&gt;4)-alpha-D-glucanotrehalose trehalohydrolase activity"/>
    <property type="evidence" value="ECO:0007669"/>
    <property type="project" value="UniProtKB-EC"/>
</dbReference>
<name>A0A4Q7NRL3_9ACTN</name>
<accession>A0A4Q7NRL3</accession>
<comment type="catalytic activity">
    <reaction evidence="12 14">
        <text>hydrolysis of (1-&gt;4)-alpha-D-glucosidic linkage in 4-alpha-D-[(1-&gt;4)-alpha-D-glucanosyl]n trehalose to yield trehalose and (1-&gt;4)-alpha-D-glucan.</text>
        <dbReference type="EC" id="3.2.1.141"/>
    </reaction>
</comment>
<dbReference type="Pfam" id="PF11941">
    <property type="entry name" value="DUF3459"/>
    <property type="match status" value="1"/>
</dbReference>
<comment type="pathway">
    <text evidence="2 14">Glycan biosynthesis; trehalose biosynthesis.</text>
</comment>
<dbReference type="AlphaFoldDB" id="A0A4Q7NRL3"/>
<comment type="caution">
    <text evidence="19">The sequence shown here is derived from an EMBL/GenBank/DDBJ whole genome shotgun (WGS) entry which is preliminary data.</text>
</comment>
<evidence type="ECO:0000256" key="2">
    <source>
        <dbReference type="ARBA" id="ARBA00005199"/>
    </source>
</evidence>
<evidence type="ECO:0000313" key="20">
    <source>
        <dbReference type="Proteomes" id="UP000293638"/>
    </source>
</evidence>
<evidence type="ECO:0000256" key="5">
    <source>
        <dbReference type="ARBA" id="ARBA00015938"/>
    </source>
</evidence>
<keyword evidence="20" id="KW-1185">Reference proteome</keyword>
<evidence type="ECO:0000256" key="17">
    <source>
        <dbReference type="PIRSR" id="PIRSR006337-3"/>
    </source>
</evidence>
<dbReference type="OrthoDB" id="9800174at2"/>
<evidence type="ECO:0000256" key="10">
    <source>
        <dbReference type="ARBA" id="ARBA00032057"/>
    </source>
</evidence>
<gene>
    <name evidence="19" type="ORF">EV189_1247</name>
</gene>
<dbReference type="SMART" id="SM00642">
    <property type="entry name" value="Aamy"/>
    <property type="match status" value="1"/>
</dbReference>
<dbReference type="Gene3D" id="3.20.20.80">
    <property type="entry name" value="Glycosidases"/>
    <property type="match status" value="1"/>
</dbReference>
<evidence type="ECO:0000256" key="8">
    <source>
        <dbReference type="ARBA" id="ARBA00023277"/>
    </source>
</evidence>
<dbReference type="Pfam" id="PF00128">
    <property type="entry name" value="Alpha-amylase"/>
    <property type="match status" value="1"/>
</dbReference>
<dbReference type="GO" id="GO:0005992">
    <property type="term" value="P:trehalose biosynthetic process"/>
    <property type="evidence" value="ECO:0007669"/>
    <property type="project" value="UniProtKB-UniRule"/>
</dbReference>
<evidence type="ECO:0000256" key="3">
    <source>
        <dbReference type="ARBA" id="ARBA00008061"/>
    </source>
</evidence>
<dbReference type="InterPro" id="IPR006047">
    <property type="entry name" value="GH13_cat_dom"/>
</dbReference>
<evidence type="ECO:0000256" key="6">
    <source>
        <dbReference type="ARBA" id="ARBA00022490"/>
    </source>
</evidence>
<dbReference type="GO" id="GO:0005737">
    <property type="term" value="C:cytoplasm"/>
    <property type="evidence" value="ECO:0007669"/>
    <property type="project" value="UniProtKB-SubCell"/>
</dbReference>
<dbReference type="Proteomes" id="UP000293638">
    <property type="component" value="Unassembled WGS sequence"/>
</dbReference>
<evidence type="ECO:0000256" key="1">
    <source>
        <dbReference type="ARBA" id="ARBA00004496"/>
    </source>
</evidence>
<evidence type="ECO:0000256" key="12">
    <source>
        <dbReference type="ARBA" id="ARBA00034013"/>
    </source>
</evidence>
<dbReference type="PIRSF" id="PIRSF006337">
    <property type="entry name" value="Trehalose_TreZ"/>
    <property type="match status" value="1"/>
</dbReference>
<keyword evidence="8" id="KW-0119">Carbohydrate metabolism</keyword>
<dbReference type="InterPro" id="IPR017853">
    <property type="entry name" value="GH"/>
</dbReference>
<feature type="active site" description="Proton donor" evidence="15">
    <location>
        <position position="281"/>
    </location>
</feature>
<dbReference type="RefSeq" id="WP_130492087.1">
    <property type="nucleotide sequence ID" value="NZ_SGXD01000002.1"/>
</dbReference>
<dbReference type="InterPro" id="IPR022567">
    <property type="entry name" value="DUF3459"/>
</dbReference>
<feature type="domain" description="Glycosyl hydrolase family 13 catalytic" evidence="18">
    <location>
        <begin position="98"/>
        <end position="497"/>
    </location>
</feature>
<feature type="active site" description="Nucleophile" evidence="15">
    <location>
        <position position="244"/>
    </location>
</feature>
<dbReference type="InterPro" id="IPR012768">
    <property type="entry name" value="Trehalose_TreZ"/>
</dbReference>
<keyword evidence="6" id="KW-0963">Cytoplasm</keyword>
<keyword evidence="7 14" id="KW-0378">Hydrolase</keyword>
<proteinExistence type="inferred from homology"/>
<feature type="site" description="Transition state stabilizer" evidence="17">
    <location>
        <position position="379"/>
    </location>
</feature>
<dbReference type="InterPro" id="IPR004193">
    <property type="entry name" value="Glyco_hydro_13_N"/>
</dbReference>
<dbReference type="SUPFAM" id="SSF51445">
    <property type="entry name" value="(Trans)glycosidases"/>
    <property type="match status" value="1"/>
</dbReference>
<dbReference type="EMBL" id="SGXD01000002">
    <property type="protein sequence ID" value="RZS89480.1"/>
    <property type="molecule type" value="Genomic_DNA"/>
</dbReference>
<evidence type="ECO:0000256" key="16">
    <source>
        <dbReference type="PIRSR" id="PIRSR006337-2"/>
    </source>
</evidence>
<dbReference type="PANTHER" id="PTHR43651:SF11">
    <property type="entry name" value="MALTO-OLIGOSYLTREHALOSE TREHALOHYDROLASE"/>
    <property type="match status" value="1"/>
</dbReference>